<dbReference type="PANTHER" id="PTHR42685">
    <property type="entry name" value="GERANYLGERANYL DIPHOSPHATE REDUCTASE"/>
    <property type="match status" value="1"/>
</dbReference>
<proteinExistence type="predicted"/>
<dbReference type="Gene3D" id="3.50.50.60">
    <property type="entry name" value="FAD/NAD(P)-binding domain"/>
    <property type="match status" value="1"/>
</dbReference>
<dbReference type="RefSeq" id="WP_014274722.1">
    <property type="nucleotide sequence ID" value="NZ_BIMW01000075.1"/>
</dbReference>
<dbReference type="SUPFAM" id="SSF51905">
    <property type="entry name" value="FAD/NAD(P)-binding domain"/>
    <property type="match status" value="1"/>
</dbReference>
<dbReference type="InterPro" id="IPR011777">
    <property type="entry name" value="Geranylgeranyl_Rdtase_fam"/>
</dbReference>
<accession>A0A5M3T1L5</accession>
<dbReference type="Pfam" id="PF12831">
    <property type="entry name" value="FAD_oxidored"/>
    <property type="match status" value="1"/>
</dbReference>
<name>A0A5M3T1L5_LIMPL</name>
<dbReference type="GeneID" id="301682483"/>
<dbReference type="Proteomes" id="UP000326169">
    <property type="component" value="Unassembled WGS sequence"/>
</dbReference>
<evidence type="ECO:0000313" key="1">
    <source>
        <dbReference type="EMBL" id="GCE93573.1"/>
    </source>
</evidence>
<evidence type="ECO:0000313" key="2">
    <source>
        <dbReference type="Proteomes" id="UP000326169"/>
    </source>
</evidence>
<organism evidence="1 2">
    <name type="scientific">Limnospira platensis NIES-46</name>
    <dbReference type="NCBI Taxonomy" id="1236695"/>
    <lineage>
        <taxon>Bacteria</taxon>
        <taxon>Bacillati</taxon>
        <taxon>Cyanobacteriota</taxon>
        <taxon>Cyanophyceae</taxon>
        <taxon>Oscillatoriophycideae</taxon>
        <taxon>Oscillatoriales</taxon>
        <taxon>Sirenicapillariaceae</taxon>
        <taxon>Limnospira</taxon>
    </lineage>
</organism>
<protein>
    <submittedName>
        <fullName evidence="1">Geranylgeranyl reductase family protein</fullName>
    </submittedName>
</protein>
<sequence>MFDCIIVGAGPAGGAAAYHLAKRGRNPLVVEKNSWPRNKPCGGGVSPAIASWFDFDFTPAISTTVDKIRYTFKLADPAETAISKPMWMVRRDVFDAFLMQQAQDQGASFQPNTEVTGIKFKGDSWQLTTANGETLTGRYLIAADGAKGPVGSWLRLKQSNPRLAMVTEATQLSDVPTFEFGMVKNGSLWGFPKADGYTVSAATFRGKDPKNLSQDLSQYLKALGLDPSSPIVEHPLRLWDGDRTLHGQNALIAGEAASIVDPLSGEGIRPAILTGVKAAEAIDAAIGGDQSALEKYTEIIRTEWGVDMVWASRLAGVFYSFPGIAYKAAVKVPAATELMSKILCGDLRYGDVAGRAIKKLSPF</sequence>
<dbReference type="PANTHER" id="PTHR42685:SF22">
    <property type="entry name" value="CONDITIONED MEDIUM FACTOR RECEPTOR 1"/>
    <property type="match status" value="1"/>
</dbReference>
<dbReference type="EMBL" id="BIMW01000075">
    <property type="protein sequence ID" value="GCE93573.1"/>
    <property type="molecule type" value="Genomic_DNA"/>
</dbReference>
<keyword evidence="2" id="KW-1185">Reference proteome</keyword>
<comment type="caution">
    <text evidence="1">The sequence shown here is derived from an EMBL/GenBank/DDBJ whole genome shotgun (WGS) entry which is preliminary data.</text>
</comment>
<dbReference type="NCBIfam" id="TIGR02032">
    <property type="entry name" value="GG-red-SF"/>
    <property type="match status" value="1"/>
</dbReference>
<dbReference type="PRINTS" id="PR00420">
    <property type="entry name" value="RNGMNOXGNASE"/>
</dbReference>
<reference evidence="1 2" key="1">
    <citation type="journal article" date="2019" name="J Genomics">
        <title>The Draft Genome of a Hydrogen-producing Cyanobacterium, Arthrospira platensis NIES-46.</title>
        <authorList>
            <person name="Suzuki S."/>
            <person name="Yamaguchi H."/>
            <person name="Kawachi M."/>
        </authorList>
    </citation>
    <scope>NUCLEOTIDE SEQUENCE [LARGE SCALE GENOMIC DNA]</scope>
    <source>
        <strain evidence="1 2">NIES-46</strain>
    </source>
</reference>
<dbReference type="InterPro" id="IPR036188">
    <property type="entry name" value="FAD/NAD-bd_sf"/>
</dbReference>
<gene>
    <name evidence="1" type="ORF">NIES46_16240</name>
</gene>
<dbReference type="InterPro" id="IPR050407">
    <property type="entry name" value="Geranylgeranyl_reductase"/>
</dbReference>